<dbReference type="SUPFAM" id="SSF161098">
    <property type="entry name" value="MetI-like"/>
    <property type="match status" value="1"/>
</dbReference>
<dbReference type="GO" id="GO:0005886">
    <property type="term" value="C:plasma membrane"/>
    <property type="evidence" value="ECO:0007669"/>
    <property type="project" value="UniProtKB-SubCell"/>
</dbReference>
<keyword evidence="6 7" id="KW-0472">Membrane</keyword>
<dbReference type="InterPro" id="IPR000515">
    <property type="entry name" value="MetI-like"/>
</dbReference>
<dbReference type="EMBL" id="JEMA01000710">
    <property type="protein sequence ID" value="KYF66795.1"/>
    <property type="molecule type" value="Genomic_DNA"/>
</dbReference>
<dbReference type="Gene3D" id="1.10.3720.10">
    <property type="entry name" value="MetI-like"/>
    <property type="match status" value="1"/>
</dbReference>
<dbReference type="CDD" id="cd06261">
    <property type="entry name" value="TM_PBP2"/>
    <property type="match status" value="1"/>
</dbReference>
<evidence type="ECO:0000256" key="2">
    <source>
        <dbReference type="ARBA" id="ARBA00022448"/>
    </source>
</evidence>
<keyword evidence="5 7" id="KW-1133">Transmembrane helix</keyword>
<proteinExistence type="inferred from homology"/>
<comment type="similarity">
    <text evidence="7">Belongs to the binding-protein-dependent transport system permease family.</text>
</comment>
<gene>
    <name evidence="11" type="ORF">BE15_12245</name>
</gene>
<evidence type="ECO:0000313" key="11">
    <source>
        <dbReference type="EMBL" id="KYF66795.1"/>
    </source>
</evidence>
<evidence type="ECO:0000256" key="7">
    <source>
        <dbReference type="RuleBase" id="RU363032"/>
    </source>
</evidence>
<evidence type="ECO:0000256" key="6">
    <source>
        <dbReference type="ARBA" id="ARBA00023136"/>
    </source>
</evidence>
<feature type="domain" description="ABC transmembrane type-1" evidence="10">
    <location>
        <begin position="514"/>
        <end position="734"/>
    </location>
</feature>
<dbReference type="OrthoDB" id="9766758at2"/>
<evidence type="ECO:0000313" key="12">
    <source>
        <dbReference type="Proteomes" id="UP000075260"/>
    </source>
</evidence>
<comment type="subcellular location">
    <subcellularLocation>
        <location evidence="1 7">Cell membrane</location>
        <topology evidence="1 7">Multi-pass membrane protein</topology>
    </subcellularLocation>
</comment>
<feature type="transmembrane region" description="Helical" evidence="7">
    <location>
        <begin position="404"/>
        <end position="423"/>
    </location>
</feature>
<feature type="chain" id="PRO_5007566932" evidence="9">
    <location>
        <begin position="32"/>
        <end position="766"/>
    </location>
</feature>
<comment type="caution">
    <text evidence="11">The sequence shown here is derived from an EMBL/GenBank/DDBJ whole genome shotgun (WGS) entry which is preliminary data.</text>
</comment>
<feature type="transmembrane region" description="Helical" evidence="7">
    <location>
        <begin position="548"/>
        <end position="569"/>
    </location>
</feature>
<evidence type="ECO:0000256" key="3">
    <source>
        <dbReference type="ARBA" id="ARBA00022475"/>
    </source>
</evidence>
<dbReference type="PROSITE" id="PS50928">
    <property type="entry name" value="ABC_TM1"/>
    <property type="match status" value="1"/>
</dbReference>
<dbReference type="Proteomes" id="UP000075260">
    <property type="component" value="Unassembled WGS sequence"/>
</dbReference>
<evidence type="ECO:0000256" key="8">
    <source>
        <dbReference type="SAM" id="MobiDB-lite"/>
    </source>
</evidence>
<feature type="transmembrane region" description="Helical" evidence="7">
    <location>
        <begin position="713"/>
        <end position="730"/>
    </location>
</feature>
<dbReference type="Pfam" id="PF00528">
    <property type="entry name" value="BPD_transp_1"/>
    <property type="match status" value="1"/>
</dbReference>
<keyword evidence="9" id="KW-0732">Signal</keyword>
<feature type="signal peptide" evidence="9">
    <location>
        <begin position="1"/>
        <end position="31"/>
    </location>
</feature>
<dbReference type="InterPro" id="IPR035906">
    <property type="entry name" value="MetI-like_sf"/>
</dbReference>
<dbReference type="PANTHER" id="PTHR30193">
    <property type="entry name" value="ABC TRANSPORTER PERMEASE PROTEIN"/>
    <property type="match status" value="1"/>
</dbReference>
<feature type="transmembrane region" description="Helical" evidence="7">
    <location>
        <begin position="453"/>
        <end position="479"/>
    </location>
</feature>
<dbReference type="InterPro" id="IPR006059">
    <property type="entry name" value="SBP"/>
</dbReference>
<evidence type="ECO:0000256" key="4">
    <source>
        <dbReference type="ARBA" id="ARBA00022692"/>
    </source>
</evidence>
<dbReference type="Pfam" id="PF13416">
    <property type="entry name" value="SBP_bac_8"/>
    <property type="match status" value="1"/>
</dbReference>
<feature type="compositionally biased region" description="Low complexity" evidence="8">
    <location>
        <begin position="753"/>
        <end position="766"/>
    </location>
</feature>
<keyword evidence="4 7" id="KW-0812">Transmembrane</keyword>
<dbReference type="InterPro" id="IPR051393">
    <property type="entry name" value="ABC_transporter_permease"/>
</dbReference>
<organism evidence="11 12">
    <name type="scientific">Sorangium cellulosum</name>
    <name type="common">Polyangium cellulosum</name>
    <dbReference type="NCBI Taxonomy" id="56"/>
    <lineage>
        <taxon>Bacteria</taxon>
        <taxon>Pseudomonadati</taxon>
        <taxon>Myxococcota</taxon>
        <taxon>Polyangia</taxon>
        <taxon>Polyangiales</taxon>
        <taxon>Polyangiaceae</taxon>
        <taxon>Sorangium</taxon>
    </lineage>
</organism>
<feature type="region of interest" description="Disordered" evidence="8">
    <location>
        <begin position="740"/>
        <end position="766"/>
    </location>
</feature>
<accession>A0A150QFM2</accession>
<name>A0A150QFM2_SORCE</name>
<dbReference type="GO" id="GO:0055085">
    <property type="term" value="P:transmembrane transport"/>
    <property type="evidence" value="ECO:0007669"/>
    <property type="project" value="InterPro"/>
</dbReference>
<keyword evidence="2 7" id="KW-0813">Transport</keyword>
<dbReference type="RefSeq" id="WP_061610279.1">
    <property type="nucleotide sequence ID" value="NZ_JEMA01000710.1"/>
</dbReference>
<evidence type="ECO:0000256" key="5">
    <source>
        <dbReference type="ARBA" id="ARBA00022989"/>
    </source>
</evidence>
<evidence type="ECO:0000256" key="9">
    <source>
        <dbReference type="SAM" id="SignalP"/>
    </source>
</evidence>
<feature type="transmembrane region" description="Helical" evidence="7">
    <location>
        <begin position="510"/>
        <end position="539"/>
    </location>
</feature>
<protein>
    <submittedName>
        <fullName evidence="11">Sugar ABC transporter permease</fullName>
    </submittedName>
</protein>
<evidence type="ECO:0000259" key="10">
    <source>
        <dbReference type="PROSITE" id="PS50928"/>
    </source>
</evidence>
<keyword evidence="3" id="KW-1003">Cell membrane</keyword>
<reference evidence="11 12" key="1">
    <citation type="submission" date="2014-02" db="EMBL/GenBank/DDBJ databases">
        <title>The small core and large imbalanced accessory genome model reveals a collaborative survival strategy of Sorangium cellulosum strains in nature.</title>
        <authorList>
            <person name="Han K."/>
            <person name="Peng R."/>
            <person name="Blom J."/>
            <person name="Li Y.-Z."/>
        </authorList>
    </citation>
    <scope>NUCLEOTIDE SEQUENCE [LARGE SCALE GENOMIC DNA]</scope>
    <source>
        <strain evidence="11 12">So0008-312</strain>
    </source>
</reference>
<dbReference type="Gene3D" id="3.40.190.10">
    <property type="entry name" value="Periplasmic binding protein-like II"/>
    <property type="match status" value="2"/>
</dbReference>
<dbReference type="AlphaFoldDB" id="A0A150QFM2"/>
<dbReference type="PANTHER" id="PTHR30193:SF41">
    <property type="entry name" value="DIACETYLCHITOBIOSE UPTAKE SYSTEM PERMEASE PROTEIN NGCF"/>
    <property type="match status" value="1"/>
</dbReference>
<feature type="transmembrane region" description="Helical" evidence="7">
    <location>
        <begin position="656"/>
        <end position="677"/>
    </location>
</feature>
<evidence type="ECO:0000256" key="1">
    <source>
        <dbReference type="ARBA" id="ARBA00004651"/>
    </source>
</evidence>
<sequence length="766" mass="81686">MPGRRRTPPAPAVTAAALAALLLLLPALAAAAPLRLWHAYRDDEARALGAIVAAFKGEEVELLALPFDAYASKLQAAVPMGEGPDLFIDAHERLGDYRARKLVAPVGDALEPGGEAVFQGPALAAVRQEGEIFGLPISQKCMALYMNTALVREAPAYLEDIAALAGSLPQGVYPLAYEASNAYAHMPILAAFGGTMLDENDQFGFVGPGPERSLELVRSLIARRVVPEDANGALVTDLYNTNRAAFAISGPWFVGGLKDEAKRRSRVVPLPKVRETGQPMRPFMTVEAVMLSPDGARRAEARALARHIAGAAAAATRLEVARTPPVRSDVPVPADDAFIAAFAEQAKVAIPMPTSPAMRSTWEPSARAIRKVLRGDAPPDVALSEAKRRFDDVRRPLPPPASPAPLLLVLGALALALVLRWVVAARRAVGGPTHPTRPTLRRALERSLPAYKYVAHAVVAIGVLVIVPLVIGAATSLFAGSGESLRYVGLANFISILTARGGPLFASGSFYLVLAVTVLWTAVNLFFHVLLGVSLALLLHRPTLRLRALYRVLLIVPWAVPSYVTALSWKGMFHRQFGAVTGLIEAVNSAFGTSIEPIAWFSSFTTAFTANVTTNVWLGFPFMMVVTLGALTAVPEDVLEAAEVDGATRWQRLWNITLPLIRPVLAPAVTLGAIWTFNMFNVVFLVSGGDPDGTTDILVSEAYRWAFTREAQYGYAAAYSVLIFLLLTLATRASGWRRRTPGSTIPQGGGAADGSAPAPVAATEAV</sequence>
<dbReference type="SUPFAM" id="SSF53850">
    <property type="entry name" value="Periplasmic binding protein-like II"/>
    <property type="match status" value="1"/>
</dbReference>